<proteinExistence type="predicted"/>
<dbReference type="SMART" id="SM00509">
    <property type="entry name" value="TFS2N"/>
    <property type="match status" value="1"/>
</dbReference>
<dbReference type="RefSeq" id="XP_013891560.1">
    <property type="nucleotide sequence ID" value="XM_014036106.1"/>
</dbReference>
<dbReference type="InterPro" id="IPR035441">
    <property type="entry name" value="TFIIS/LEDGF_dom_sf"/>
</dbReference>
<evidence type="ECO:0000256" key="1">
    <source>
        <dbReference type="ARBA" id="ARBA00004123"/>
    </source>
</evidence>
<dbReference type="SUPFAM" id="SSF47676">
    <property type="entry name" value="Conserved domain common to transcription factors TFIIS, elongin A, CRSP70"/>
    <property type="match status" value="1"/>
</dbReference>
<keyword evidence="7" id="KW-1185">Reference proteome</keyword>
<organism evidence="6 7">
    <name type="scientific">Monoraphidium neglectum</name>
    <dbReference type="NCBI Taxonomy" id="145388"/>
    <lineage>
        <taxon>Eukaryota</taxon>
        <taxon>Viridiplantae</taxon>
        <taxon>Chlorophyta</taxon>
        <taxon>core chlorophytes</taxon>
        <taxon>Chlorophyceae</taxon>
        <taxon>CS clade</taxon>
        <taxon>Sphaeropleales</taxon>
        <taxon>Selenastraceae</taxon>
        <taxon>Monoraphidium</taxon>
    </lineage>
</organism>
<gene>
    <name evidence="6" type="ORF">MNEG_15422</name>
</gene>
<dbReference type="STRING" id="145388.A0A0D2MB31"/>
<dbReference type="OrthoDB" id="44867at2759"/>
<dbReference type="Pfam" id="PF08711">
    <property type="entry name" value="Med26"/>
    <property type="match status" value="1"/>
</dbReference>
<evidence type="ECO:0000256" key="4">
    <source>
        <dbReference type="SAM" id="MobiDB-lite"/>
    </source>
</evidence>
<dbReference type="GeneID" id="25733082"/>
<comment type="subcellular location">
    <subcellularLocation>
        <location evidence="1 3">Nucleus</location>
    </subcellularLocation>
</comment>
<keyword evidence="2 3" id="KW-0539">Nucleus</keyword>
<dbReference type="Proteomes" id="UP000054498">
    <property type="component" value="Unassembled WGS sequence"/>
</dbReference>
<evidence type="ECO:0000259" key="5">
    <source>
        <dbReference type="PROSITE" id="PS51319"/>
    </source>
</evidence>
<feature type="domain" description="TFIIS N-terminal" evidence="5">
    <location>
        <begin position="11"/>
        <end position="88"/>
    </location>
</feature>
<name>A0A0D2MB31_9CHLO</name>
<reference evidence="6 7" key="1">
    <citation type="journal article" date="2013" name="BMC Genomics">
        <title>Reconstruction of the lipid metabolism for the microalga Monoraphidium neglectum from its genome sequence reveals characteristics suitable for biofuel production.</title>
        <authorList>
            <person name="Bogen C."/>
            <person name="Al-Dilaimi A."/>
            <person name="Albersmeier A."/>
            <person name="Wichmann J."/>
            <person name="Grundmann M."/>
            <person name="Rupp O."/>
            <person name="Lauersen K.J."/>
            <person name="Blifernez-Klassen O."/>
            <person name="Kalinowski J."/>
            <person name="Goesmann A."/>
            <person name="Mussgnug J.H."/>
            <person name="Kruse O."/>
        </authorList>
    </citation>
    <scope>NUCLEOTIDE SEQUENCE [LARGE SCALE GENOMIC DNA]</scope>
    <source>
        <strain evidence="6 7">SAG 48.87</strain>
    </source>
</reference>
<dbReference type="AlphaFoldDB" id="A0A0D2MB31"/>
<protein>
    <recommendedName>
        <fullName evidence="5">TFIIS N-terminal domain-containing protein</fullName>
    </recommendedName>
</protein>
<evidence type="ECO:0000313" key="7">
    <source>
        <dbReference type="Proteomes" id="UP000054498"/>
    </source>
</evidence>
<dbReference type="KEGG" id="mng:MNEG_15422"/>
<feature type="non-terminal residue" evidence="6">
    <location>
        <position position="114"/>
    </location>
</feature>
<dbReference type="InterPro" id="IPR017923">
    <property type="entry name" value="TFIIS_N"/>
</dbReference>
<dbReference type="Gene3D" id="1.20.930.10">
    <property type="entry name" value="Conserved domain common to transcription factors TFIIS, elongin A, CRSP70"/>
    <property type="match status" value="1"/>
</dbReference>
<feature type="region of interest" description="Disordered" evidence="4">
    <location>
        <begin position="87"/>
        <end position="114"/>
    </location>
</feature>
<evidence type="ECO:0000256" key="3">
    <source>
        <dbReference type="PROSITE-ProRule" id="PRU00649"/>
    </source>
</evidence>
<accession>A0A0D2MB31</accession>
<dbReference type="EMBL" id="KK105529">
    <property type="protein sequence ID" value="KIY92540.1"/>
    <property type="molecule type" value="Genomic_DNA"/>
</dbReference>
<evidence type="ECO:0000313" key="6">
    <source>
        <dbReference type="EMBL" id="KIY92540.1"/>
    </source>
</evidence>
<dbReference type="GO" id="GO:0005634">
    <property type="term" value="C:nucleus"/>
    <property type="evidence" value="ECO:0007669"/>
    <property type="project" value="UniProtKB-SubCell"/>
</dbReference>
<dbReference type="PROSITE" id="PS51319">
    <property type="entry name" value="TFIIS_N"/>
    <property type="match status" value="1"/>
</dbReference>
<sequence length="114" mass="11167">MATTTAEDLSKLISTAVDSAASAGDDAAETDRAIGALKQLQKRAVTAALLKETEAGKRVNKLTKHSVAAISAAAVAVVQAWKECVKKEQEAKGSGGGGGGASSSGGGGGVARQG</sequence>
<feature type="compositionally biased region" description="Gly residues" evidence="4">
    <location>
        <begin position="93"/>
        <end position="114"/>
    </location>
</feature>
<evidence type="ECO:0000256" key="2">
    <source>
        <dbReference type="ARBA" id="ARBA00023242"/>
    </source>
</evidence>
<dbReference type="InterPro" id="IPR003617">
    <property type="entry name" value="TFIIS/CRSP70_N_sub"/>
</dbReference>